<dbReference type="Pfam" id="PF00535">
    <property type="entry name" value="Glycos_transf_2"/>
    <property type="match status" value="1"/>
</dbReference>
<dbReference type="Gene3D" id="3.90.550.10">
    <property type="entry name" value="Spore Coat Polysaccharide Biosynthesis Protein SpsA, Chain A"/>
    <property type="match status" value="1"/>
</dbReference>
<keyword evidence="1" id="KW-0808">Transferase</keyword>
<organism evidence="4 5">
    <name type="scientific">Corynebacterium maris DSM 45190</name>
    <dbReference type="NCBI Taxonomy" id="1224163"/>
    <lineage>
        <taxon>Bacteria</taxon>
        <taxon>Bacillati</taxon>
        <taxon>Actinomycetota</taxon>
        <taxon>Actinomycetes</taxon>
        <taxon>Mycobacteriales</taxon>
        <taxon>Corynebacteriaceae</taxon>
        <taxon>Corynebacterium</taxon>
    </lineage>
</organism>
<reference evidence="4 5" key="1">
    <citation type="submission" date="2012-11" db="EMBL/GenBank/DDBJ databases">
        <title>The complete genome sequence of Corynebacterium maris Coryn-1 (=DSM 45190).</title>
        <authorList>
            <person name="Schaffert L."/>
            <person name="Albersmeier A."/>
            <person name="Kalinowski J."/>
            <person name="Ruckert C."/>
        </authorList>
    </citation>
    <scope>NUCLEOTIDE SEQUENCE [LARGE SCALE GENOMIC DNA]</scope>
    <source>
        <strain evidence="5">Coryn-1</strain>
    </source>
</reference>
<evidence type="ECO:0000313" key="5">
    <source>
        <dbReference type="Proteomes" id="UP000015388"/>
    </source>
</evidence>
<keyword evidence="5" id="KW-1185">Reference proteome</keyword>
<dbReference type="AlphaFoldDB" id="S5TIT5"/>
<evidence type="ECO:0000259" key="2">
    <source>
        <dbReference type="Pfam" id="PF00535"/>
    </source>
</evidence>
<evidence type="ECO:0000256" key="1">
    <source>
        <dbReference type="ARBA" id="ARBA00022679"/>
    </source>
</evidence>
<dbReference type="PANTHER" id="PTHR43685">
    <property type="entry name" value="GLYCOSYLTRANSFERASE"/>
    <property type="match status" value="1"/>
</dbReference>
<dbReference type="HOGENOM" id="CLU_421351_0_0_11"/>
<dbReference type="PATRIC" id="fig|1224163.3.peg.1188"/>
<dbReference type="SUPFAM" id="SSF53448">
    <property type="entry name" value="Nucleotide-diphospho-sugar transferases"/>
    <property type="match status" value="1"/>
</dbReference>
<accession>S5TIT5</accession>
<dbReference type="GO" id="GO:0016740">
    <property type="term" value="F:transferase activity"/>
    <property type="evidence" value="ECO:0007669"/>
    <property type="project" value="UniProtKB-KW"/>
</dbReference>
<name>S5TIT5_9CORY</name>
<feature type="domain" description="Glycosyltransferase 2-like" evidence="2">
    <location>
        <begin position="304"/>
        <end position="428"/>
    </location>
</feature>
<evidence type="ECO:0000259" key="3">
    <source>
        <dbReference type="Pfam" id="PF02709"/>
    </source>
</evidence>
<dbReference type="STRING" id="1224163.B841_05925"/>
<dbReference type="SUPFAM" id="SSF53756">
    <property type="entry name" value="UDP-Glycosyltransferase/glycogen phosphorylase"/>
    <property type="match status" value="1"/>
</dbReference>
<protein>
    <recommendedName>
        <fullName evidence="6">Glycosyltransferase</fullName>
    </recommendedName>
</protein>
<dbReference type="InterPro" id="IPR001173">
    <property type="entry name" value="Glyco_trans_2-like"/>
</dbReference>
<dbReference type="Gene3D" id="3.40.50.2000">
    <property type="entry name" value="Glycogen Phosphorylase B"/>
    <property type="match status" value="1"/>
</dbReference>
<dbReference type="KEGG" id="cmd:B841_05925"/>
<dbReference type="Proteomes" id="UP000015388">
    <property type="component" value="Chromosome"/>
</dbReference>
<dbReference type="InterPro" id="IPR029044">
    <property type="entry name" value="Nucleotide-diphossugar_trans"/>
</dbReference>
<dbReference type="eggNOG" id="COG1216">
    <property type="taxonomic scope" value="Bacteria"/>
</dbReference>
<evidence type="ECO:0000313" key="4">
    <source>
        <dbReference type="EMBL" id="AGS34658.1"/>
    </source>
</evidence>
<dbReference type="InterPro" id="IPR027791">
    <property type="entry name" value="Galactosyl_T_C"/>
</dbReference>
<dbReference type="EMBL" id="CP003924">
    <property type="protein sequence ID" value="AGS34658.1"/>
    <property type="molecule type" value="Genomic_DNA"/>
</dbReference>
<gene>
    <name evidence="4" type="ORF">B841_05925</name>
</gene>
<dbReference type="InterPro" id="IPR050834">
    <property type="entry name" value="Glycosyltransf_2"/>
</dbReference>
<proteinExistence type="predicted"/>
<sequence length="676" mass="72802">MTEYALALRAHTGGRVAHPGEELAEGPVHVTFTDHLFGADPDAAVAAVLTQVGDRPLSVSFHDVPQTQEGERRFARRSRAYLRLAEAADLAVVNSRHEAEFFTTAGIDVAVVHLPLPAAPARRATPQPGSVGILGFIYPGKGHADVLAAVPELTVRALGGFSAGHERLSEELSGLEVTGYLPDAQLWEEMDRIHVPVCAHRHFSASGSLMRWIAAGRRVLVPDSPYTREIADLWPGQIVLVDDWREAILAAAADPEFAEPVVAPTDWGWVEVSRRWRELWDDVFRPWLRGNRRPVPEAQAPAVSVVIPYFNDPAGLREVLAGVAASDFDGEVEVIVADDGSTVPPEVTSPLPVRVVRQEDRGFRAAAARNLGAAHARHPVVVFLDGDTVPAPGYLSAASRWVAAQERAVVVGARRQDGAEPGWLREAWADTDDLERADETSWRFVLSSVLTCSARFFHEIGGFDDSMVGYGGEDWEFGWRAWNAGGVFIHEPQAVAAHREDDWAARRSAHDGLSVAGVAEKNAESQALAHRITHPIARPPGVVFSDADVVVTLAEAVTAAAPGVAERVIVSWLGAGDTQVRVAEAAGMFAADPRVGPQARGRVRVHLLHPVLAPEDLPGLIAAAESLGGVAEIVADGEVVATVTAPRVVGDDPARIAVRTERVSGPVRLERWFAQW</sequence>
<evidence type="ECO:0008006" key="6">
    <source>
        <dbReference type="Google" id="ProtNLM"/>
    </source>
</evidence>
<dbReference type="Pfam" id="PF02709">
    <property type="entry name" value="Glyco_transf_7C"/>
    <property type="match status" value="1"/>
</dbReference>
<dbReference type="PANTHER" id="PTHR43685:SF3">
    <property type="entry name" value="SLR2126 PROTEIN"/>
    <property type="match status" value="1"/>
</dbReference>
<feature type="domain" description="Galactosyltransferase C-terminal" evidence="3">
    <location>
        <begin position="447"/>
        <end position="486"/>
    </location>
</feature>